<evidence type="ECO:0000313" key="8">
    <source>
        <dbReference type="Proteomes" id="UP001058860"/>
    </source>
</evidence>
<comment type="similarity">
    <text evidence="4">Belongs to the cyclophilin-type PPIase family.</text>
</comment>
<evidence type="ECO:0000256" key="4">
    <source>
        <dbReference type="RuleBase" id="RU363019"/>
    </source>
</evidence>
<dbReference type="SUPFAM" id="SSF50891">
    <property type="entry name" value="Cyclophilin-like"/>
    <property type="match status" value="1"/>
</dbReference>
<evidence type="ECO:0000256" key="1">
    <source>
        <dbReference type="ARBA" id="ARBA00002388"/>
    </source>
</evidence>
<proteinExistence type="inferred from homology"/>
<dbReference type="InterPro" id="IPR029000">
    <property type="entry name" value="Cyclophilin-like_dom_sf"/>
</dbReference>
<evidence type="ECO:0000256" key="2">
    <source>
        <dbReference type="ARBA" id="ARBA00023110"/>
    </source>
</evidence>
<dbReference type="InterPro" id="IPR044666">
    <property type="entry name" value="Cyclophilin_A-like"/>
</dbReference>
<keyword evidence="8" id="KW-1185">Reference proteome</keyword>
<dbReference type="InterPro" id="IPR002130">
    <property type="entry name" value="Cyclophilin-type_PPIase_dom"/>
</dbReference>
<feature type="region of interest" description="Disordered" evidence="5">
    <location>
        <begin position="1"/>
        <end position="45"/>
    </location>
</feature>
<sequence length="206" mass="21603">MTRTPETPPRPRLPPRRRPPRPANARPPSPATAKDGKVGEPTGKLDASKTYVATVTTNCGVFEITLDVKRAPKTSNSFKHLADEGFYDGTPFHRIVPGFVIQGGDPSGDGTGGPDYSVEEAPPSDLKYTKGVVAMAKTGAEPPGTSGSQFYVVTGEDAGLPPEYALLGEVTGGMDVVDTIAGVETDPATEQPVDPVIIESIKVTES</sequence>
<evidence type="ECO:0000256" key="5">
    <source>
        <dbReference type="SAM" id="MobiDB-lite"/>
    </source>
</evidence>
<comment type="catalytic activity">
    <reaction evidence="4">
        <text>[protein]-peptidylproline (omega=180) = [protein]-peptidylproline (omega=0)</text>
        <dbReference type="Rhea" id="RHEA:16237"/>
        <dbReference type="Rhea" id="RHEA-COMP:10747"/>
        <dbReference type="Rhea" id="RHEA-COMP:10748"/>
        <dbReference type="ChEBI" id="CHEBI:83833"/>
        <dbReference type="ChEBI" id="CHEBI:83834"/>
        <dbReference type="EC" id="5.2.1.8"/>
    </reaction>
</comment>
<dbReference type="Gene3D" id="2.40.100.10">
    <property type="entry name" value="Cyclophilin-like"/>
    <property type="match status" value="1"/>
</dbReference>
<keyword evidence="2 4" id="KW-0697">Rotamase</keyword>
<feature type="compositionally biased region" description="Pro residues" evidence="5">
    <location>
        <begin position="21"/>
        <end position="30"/>
    </location>
</feature>
<organism evidence="7 8">
    <name type="scientific">Svornostia abyssi</name>
    <dbReference type="NCBI Taxonomy" id="2898438"/>
    <lineage>
        <taxon>Bacteria</taxon>
        <taxon>Bacillati</taxon>
        <taxon>Actinomycetota</taxon>
        <taxon>Thermoleophilia</taxon>
        <taxon>Solirubrobacterales</taxon>
        <taxon>Baekduiaceae</taxon>
        <taxon>Svornostia</taxon>
    </lineage>
</organism>
<dbReference type="InterPro" id="IPR020892">
    <property type="entry name" value="Cyclophilin-type_PPIase_CS"/>
</dbReference>
<name>A0ABY5PE14_9ACTN</name>
<dbReference type="RefSeq" id="WP_353863185.1">
    <property type="nucleotide sequence ID" value="NZ_CP088295.1"/>
</dbReference>
<protein>
    <recommendedName>
        <fullName evidence="4">Peptidyl-prolyl cis-trans isomerase</fullName>
        <shortName evidence="4">PPIase</shortName>
        <ecNumber evidence="4">5.2.1.8</ecNumber>
    </recommendedName>
</protein>
<dbReference type="CDD" id="cd00317">
    <property type="entry name" value="cyclophilin"/>
    <property type="match status" value="1"/>
</dbReference>
<dbReference type="PRINTS" id="PR00153">
    <property type="entry name" value="CSAPPISMRASE"/>
</dbReference>
<dbReference type="PROSITE" id="PS50072">
    <property type="entry name" value="CSA_PPIASE_2"/>
    <property type="match status" value="1"/>
</dbReference>
<comment type="function">
    <text evidence="1 4">PPIases accelerate the folding of proteins. It catalyzes the cis-trans isomerization of proline imidic peptide bonds in oligopeptides.</text>
</comment>
<evidence type="ECO:0000259" key="6">
    <source>
        <dbReference type="PROSITE" id="PS50072"/>
    </source>
</evidence>
<reference evidence="8" key="1">
    <citation type="submission" date="2021-11" db="EMBL/GenBank/DDBJ databases">
        <title>Cultivation dependent microbiological survey of springs from the worlds oldest radium mine currently devoted to the extraction of radon-saturated water.</title>
        <authorList>
            <person name="Kapinusova G."/>
            <person name="Smrhova T."/>
            <person name="Strejcek M."/>
            <person name="Suman J."/>
            <person name="Jani K."/>
            <person name="Pajer P."/>
            <person name="Uhlik O."/>
        </authorList>
    </citation>
    <scope>NUCLEOTIDE SEQUENCE [LARGE SCALE GENOMIC DNA]</scope>
    <source>
        <strain evidence="8">J379</strain>
    </source>
</reference>
<dbReference type="PANTHER" id="PTHR45625:SF4">
    <property type="entry name" value="PEPTIDYLPROLYL ISOMERASE DOMAIN AND WD REPEAT-CONTAINING PROTEIN 1"/>
    <property type="match status" value="1"/>
</dbReference>
<feature type="domain" description="PPIase cyclophilin-type" evidence="6">
    <location>
        <begin position="60"/>
        <end position="203"/>
    </location>
</feature>
<dbReference type="PANTHER" id="PTHR45625">
    <property type="entry name" value="PEPTIDYL-PROLYL CIS-TRANS ISOMERASE-RELATED"/>
    <property type="match status" value="1"/>
</dbReference>
<gene>
    <name evidence="7" type="ORF">LRS13_18505</name>
</gene>
<dbReference type="EC" id="5.2.1.8" evidence="4"/>
<evidence type="ECO:0000313" key="7">
    <source>
        <dbReference type="EMBL" id="UUY02662.1"/>
    </source>
</evidence>
<dbReference type="GO" id="GO:0016853">
    <property type="term" value="F:isomerase activity"/>
    <property type="evidence" value="ECO:0007669"/>
    <property type="project" value="UniProtKB-KW"/>
</dbReference>
<dbReference type="PROSITE" id="PS00170">
    <property type="entry name" value="CSA_PPIASE_1"/>
    <property type="match status" value="1"/>
</dbReference>
<accession>A0ABY5PE14</accession>
<dbReference type="EMBL" id="CP088295">
    <property type="protein sequence ID" value="UUY02662.1"/>
    <property type="molecule type" value="Genomic_DNA"/>
</dbReference>
<dbReference type="Proteomes" id="UP001058860">
    <property type="component" value="Chromosome"/>
</dbReference>
<dbReference type="Pfam" id="PF00160">
    <property type="entry name" value="Pro_isomerase"/>
    <property type="match status" value="1"/>
</dbReference>
<evidence type="ECO:0000256" key="3">
    <source>
        <dbReference type="ARBA" id="ARBA00023235"/>
    </source>
</evidence>
<keyword evidence="3 4" id="KW-0413">Isomerase</keyword>
<feature type="compositionally biased region" description="Pro residues" evidence="5">
    <location>
        <begin position="1"/>
        <end position="12"/>
    </location>
</feature>